<dbReference type="Pfam" id="PF12697">
    <property type="entry name" value="Abhydrolase_6"/>
    <property type="match status" value="1"/>
</dbReference>
<dbReference type="InterPro" id="IPR029058">
    <property type="entry name" value="AB_hydrolase_fold"/>
</dbReference>
<keyword evidence="3" id="KW-1185">Reference proteome</keyword>
<sequence length="257" mass="27199">MHRGGAGTPLLCLHGFMDTWRTWSLVLPALERRHDVLAPTLPGHFGGPPLAETTEDAVLDWLEITMDDAGFETAHIVGNSLGGYLALQLAARGRARSVVALAPAGGWAEGDDAPRALLAGQAELHAQLQAAALHADAIAATPEGRRRATALLTEHGEDLPPDLVADTIRGVAGCTAADRLIGSALRAGWHVDAEAITCPVRIVWGTADRLLPWPSAAVRYRTAWLPHADWVVLDGVGHCPQLDVPLETAELITGYTG</sequence>
<evidence type="ECO:0000259" key="1">
    <source>
        <dbReference type="Pfam" id="PF12697"/>
    </source>
</evidence>
<accession>A0ABY5PET9</accession>
<evidence type="ECO:0000313" key="2">
    <source>
        <dbReference type="EMBL" id="UUY03010.1"/>
    </source>
</evidence>
<feature type="domain" description="AB hydrolase-1" evidence="1">
    <location>
        <begin position="10"/>
        <end position="250"/>
    </location>
</feature>
<dbReference type="RefSeq" id="WP_353863526.1">
    <property type="nucleotide sequence ID" value="NZ_CP088295.1"/>
</dbReference>
<name>A0ABY5PET9_9ACTN</name>
<dbReference type="PANTHER" id="PTHR46438:SF11">
    <property type="entry name" value="LIPASE-RELATED"/>
    <property type="match status" value="1"/>
</dbReference>
<protein>
    <submittedName>
        <fullName evidence="2">Alpha/beta fold hydrolase</fullName>
    </submittedName>
</protein>
<dbReference type="Proteomes" id="UP001058860">
    <property type="component" value="Chromosome"/>
</dbReference>
<dbReference type="PANTHER" id="PTHR46438">
    <property type="entry name" value="ALPHA/BETA-HYDROLASES SUPERFAMILY PROTEIN"/>
    <property type="match status" value="1"/>
</dbReference>
<reference evidence="3" key="1">
    <citation type="submission" date="2021-11" db="EMBL/GenBank/DDBJ databases">
        <title>Cultivation dependent microbiological survey of springs from the worlds oldest radium mine currently devoted to the extraction of radon-saturated water.</title>
        <authorList>
            <person name="Kapinusova G."/>
            <person name="Smrhova T."/>
            <person name="Strejcek M."/>
            <person name="Suman J."/>
            <person name="Jani K."/>
            <person name="Pajer P."/>
            <person name="Uhlik O."/>
        </authorList>
    </citation>
    <scope>NUCLEOTIDE SEQUENCE [LARGE SCALE GENOMIC DNA]</scope>
    <source>
        <strain evidence="3">J379</strain>
    </source>
</reference>
<gene>
    <name evidence="2" type="ORF">LRS13_20385</name>
</gene>
<dbReference type="InterPro" id="IPR000073">
    <property type="entry name" value="AB_hydrolase_1"/>
</dbReference>
<keyword evidence="2" id="KW-0378">Hydrolase</keyword>
<proteinExistence type="predicted"/>
<dbReference type="Gene3D" id="3.40.50.1820">
    <property type="entry name" value="alpha/beta hydrolase"/>
    <property type="match status" value="1"/>
</dbReference>
<dbReference type="PRINTS" id="PR00111">
    <property type="entry name" value="ABHYDROLASE"/>
</dbReference>
<dbReference type="GO" id="GO:0016787">
    <property type="term" value="F:hydrolase activity"/>
    <property type="evidence" value="ECO:0007669"/>
    <property type="project" value="UniProtKB-KW"/>
</dbReference>
<organism evidence="2 3">
    <name type="scientific">Svornostia abyssi</name>
    <dbReference type="NCBI Taxonomy" id="2898438"/>
    <lineage>
        <taxon>Bacteria</taxon>
        <taxon>Bacillati</taxon>
        <taxon>Actinomycetota</taxon>
        <taxon>Thermoleophilia</taxon>
        <taxon>Solirubrobacterales</taxon>
        <taxon>Baekduiaceae</taxon>
        <taxon>Svornostia</taxon>
    </lineage>
</organism>
<evidence type="ECO:0000313" key="3">
    <source>
        <dbReference type="Proteomes" id="UP001058860"/>
    </source>
</evidence>
<dbReference type="EMBL" id="CP088295">
    <property type="protein sequence ID" value="UUY03010.1"/>
    <property type="molecule type" value="Genomic_DNA"/>
</dbReference>
<dbReference type="SUPFAM" id="SSF53474">
    <property type="entry name" value="alpha/beta-Hydrolases"/>
    <property type="match status" value="1"/>
</dbReference>